<evidence type="ECO:0000259" key="1">
    <source>
        <dbReference type="Pfam" id="PF13439"/>
    </source>
</evidence>
<keyword evidence="3" id="KW-1185">Reference proteome</keyword>
<dbReference type="Gene3D" id="3.40.50.2000">
    <property type="entry name" value="Glycogen Phosphorylase B"/>
    <property type="match status" value="2"/>
</dbReference>
<dbReference type="GO" id="GO:0016757">
    <property type="term" value="F:glycosyltransferase activity"/>
    <property type="evidence" value="ECO:0007669"/>
    <property type="project" value="TreeGrafter"/>
</dbReference>
<feature type="domain" description="Glycosyltransferase subfamily 4-like N-terminal" evidence="1">
    <location>
        <begin position="15"/>
        <end position="167"/>
    </location>
</feature>
<comment type="caution">
    <text evidence="2">The sequence shown here is derived from an EMBL/GenBank/DDBJ whole genome shotgun (WGS) entry which is preliminary data.</text>
</comment>
<dbReference type="RefSeq" id="WP_127073865.1">
    <property type="nucleotide sequence ID" value="NZ_BMKB01000002.1"/>
</dbReference>
<dbReference type="EMBL" id="BMKB01000002">
    <property type="protein sequence ID" value="GGA47446.1"/>
    <property type="molecule type" value="Genomic_DNA"/>
</dbReference>
<dbReference type="SUPFAM" id="SSF53756">
    <property type="entry name" value="UDP-Glycosyltransferase/glycogen phosphorylase"/>
    <property type="match status" value="1"/>
</dbReference>
<dbReference type="InterPro" id="IPR050194">
    <property type="entry name" value="Glycosyltransferase_grp1"/>
</dbReference>
<dbReference type="Proteomes" id="UP000596977">
    <property type="component" value="Unassembled WGS sequence"/>
</dbReference>
<keyword evidence="2" id="KW-0808">Transferase</keyword>
<proteinExistence type="predicted"/>
<accession>A0A916RA41</accession>
<protein>
    <submittedName>
        <fullName evidence="2">Glycosyl transferase</fullName>
    </submittedName>
</protein>
<sequence length="341" mass="37316">MVRLLIVTDAWHPQVNGVVRSLERVGQHLSGRGYDVHYLTPDAFWTMPLPTYPEIRLSLATRAAVSEHIVRAAPDYIHIATEGPLGLAARHACLALDLTFSTSYHTRFPEYVAARLPVPLEWSYAYLRWFHEAAAVTMAPTPSAIDDLRMHGFSRLALWSRGVDTSRFAPGPKSCFAGLPGPHMLYVGRVAVEKNIEAFLQLDLPGTKIVVGDGPQREQLERNYSEAVFLGKKTGSDLTALYQSADVFVFPSRTDTFGNVLIEALACGVPVAAYPVMGPRDVLTDPASGALDEDLGRAVTRALGLSRLAAYKHSLNFTWDRAADQFAANLHPAAAPLRIVA</sequence>
<dbReference type="OrthoDB" id="9802525at2"/>
<organism evidence="2 3">
    <name type="scientific">Pelagibacterium lentulum</name>
    <dbReference type="NCBI Taxonomy" id="2029865"/>
    <lineage>
        <taxon>Bacteria</taxon>
        <taxon>Pseudomonadati</taxon>
        <taxon>Pseudomonadota</taxon>
        <taxon>Alphaproteobacteria</taxon>
        <taxon>Hyphomicrobiales</taxon>
        <taxon>Devosiaceae</taxon>
        <taxon>Pelagibacterium</taxon>
    </lineage>
</organism>
<gene>
    <name evidence="2" type="ORF">GCM10011499_16570</name>
</gene>
<evidence type="ECO:0000313" key="2">
    <source>
        <dbReference type="EMBL" id="GGA47446.1"/>
    </source>
</evidence>
<dbReference type="InterPro" id="IPR028098">
    <property type="entry name" value="Glyco_trans_4-like_N"/>
</dbReference>
<evidence type="ECO:0000313" key="3">
    <source>
        <dbReference type="Proteomes" id="UP000596977"/>
    </source>
</evidence>
<dbReference type="CDD" id="cd03814">
    <property type="entry name" value="GT4-like"/>
    <property type="match status" value="1"/>
</dbReference>
<reference evidence="2 3" key="1">
    <citation type="journal article" date="2014" name="Int. J. Syst. Evol. Microbiol.">
        <title>Complete genome sequence of Corynebacterium casei LMG S-19264T (=DSM 44701T), isolated from a smear-ripened cheese.</title>
        <authorList>
            <consortium name="US DOE Joint Genome Institute (JGI-PGF)"/>
            <person name="Walter F."/>
            <person name="Albersmeier A."/>
            <person name="Kalinowski J."/>
            <person name="Ruckert C."/>
        </authorList>
    </citation>
    <scope>NUCLEOTIDE SEQUENCE [LARGE SCALE GENOMIC DNA]</scope>
    <source>
        <strain evidence="2 3">CGMCC 1.15896</strain>
    </source>
</reference>
<dbReference type="PANTHER" id="PTHR45947">
    <property type="entry name" value="SULFOQUINOVOSYL TRANSFERASE SQD2"/>
    <property type="match status" value="1"/>
</dbReference>
<name>A0A916RA41_9HYPH</name>
<dbReference type="Pfam" id="PF13439">
    <property type="entry name" value="Glyco_transf_4"/>
    <property type="match status" value="1"/>
</dbReference>
<dbReference type="Pfam" id="PF13692">
    <property type="entry name" value="Glyco_trans_1_4"/>
    <property type="match status" value="1"/>
</dbReference>
<dbReference type="AlphaFoldDB" id="A0A916RA41"/>
<dbReference type="PANTHER" id="PTHR45947:SF3">
    <property type="entry name" value="SULFOQUINOVOSYL TRANSFERASE SQD2"/>
    <property type="match status" value="1"/>
</dbReference>